<organism evidence="2 3">
    <name type="scientific">Caulobacter phage CcrBL10</name>
    <dbReference type="NCBI Taxonomy" id="2283269"/>
    <lineage>
        <taxon>Viruses</taxon>
        <taxon>Duplodnaviria</taxon>
        <taxon>Heunggongvirae</taxon>
        <taxon>Uroviricota</taxon>
        <taxon>Caudoviricetes</taxon>
        <taxon>Jeanschmidtviridae</taxon>
        <taxon>Poindextervirus</taxon>
        <taxon>Poindextervirus BL10</taxon>
    </lineage>
</organism>
<evidence type="ECO:0000313" key="3">
    <source>
        <dbReference type="Proteomes" id="UP000258997"/>
    </source>
</evidence>
<evidence type="ECO:0000256" key="1">
    <source>
        <dbReference type="SAM" id="MobiDB-lite"/>
    </source>
</evidence>
<dbReference type="EMBL" id="MH588544">
    <property type="protein sequence ID" value="AXQ68522.1"/>
    <property type="molecule type" value="Genomic_DNA"/>
</dbReference>
<gene>
    <name evidence="2" type="ORF">CcrBL10_gp318</name>
</gene>
<reference evidence="2 3" key="1">
    <citation type="submission" date="2018-07" db="EMBL/GenBank/DDBJ databases">
        <title>Giant CbK-like Caulobacter bacteriophages have genetically divergent genomes.</title>
        <authorList>
            <person name="Wilson K.M."/>
            <person name="Ely B."/>
        </authorList>
    </citation>
    <scope>NUCLEOTIDE SEQUENCE [LARGE SCALE GENOMIC DNA]</scope>
</reference>
<evidence type="ECO:0000313" key="2">
    <source>
        <dbReference type="EMBL" id="AXQ68522.1"/>
    </source>
</evidence>
<dbReference type="Proteomes" id="UP000258997">
    <property type="component" value="Segment"/>
</dbReference>
<sequence>MPRLANDRHETYALLRAKGMKPPQAAQGAGFVAGSAVYSELEKDPEIKARAQELLDENNLKRDQMRTAAHEAAKVVGQMSGVSKSWVLQKLAENAQMAAQDGDYKESNAALKLIGDEFGMFTGASGEGSDQGDGKRSYDLDTMSALLDKAAETLPAPAPKVDPNVAFDLIAGQGEAAKRARQSRAFSDGEEADMAFTEAADIDAVPDGPWSGPAPEDFFSEDEPEAMVGESFEKIDPQTSPEEIMARIAQADQSPTSSDDRPKRRSSR</sequence>
<feature type="region of interest" description="Disordered" evidence="1">
    <location>
        <begin position="234"/>
        <end position="268"/>
    </location>
</feature>
<protein>
    <submittedName>
        <fullName evidence="2">Putative terminase small subunit</fullName>
    </submittedName>
</protein>
<name>A0A385ECD6_9CAUD</name>
<keyword evidence="3" id="KW-1185">Reference proteome</keyword>
<accession>A0A385ECD6</accession>
<proteinExistence type="predicted"/>